<dbReference type="HAMAP" id="MF_01152">
    <property type="entry name" value="DnaJ"/>
    <property type="match status" value="1"/>
</dbReference>
<dbReference type="InterPro" id="IPR036410">
    <property type="entry name" value="HSP_DnaJ_Cys-rich_dom_sf"/>
</dbReference>
<accession>R4Z7M0</accession>
<reference evidence="13 14" key="1">
    <citation type="journal article" date="2013" name="ISME J.">
        <title>Metabolic model for the filamentous 'Candidatus Microthrix parvicella' based on genomic and metagenomic analyses.</title>
        <authorList>
            <person name="Jon McIlroy S."/>
            <person name="Kristiansen R."/>
            <person name="Albertsen M."/>
            <person name="Michael Karst S."/>
            <person name="Rossetti S."/>
            <person name="Lund Nielsen J."/>
            <person name="Tandoi V."/>
            <person name="James Seviour R."/>
            <person name="Nielsen P.H."/>
        </authorList>
    </citation>
    <scope>NUCLEOTIDE SEQUENCE [LARGE SCALE GENOMIC DNA]</scope>
    <source>
        <strain evidence="13 14">RN1</strain>
    </source>
</reference>
<dbReference type="PROSITE" id="PS51188">
    <property type="entry name" value="ZF_CR"/>
    <property type="match status" value="1"/>
</dbReference>
<dbReference type="AlphaFoldDB" id="R4Z7M0"/>
<keyword evidence="5 9" id="KW-0863">Zinc-finger</keyword>
<dbReference type="GO" id="GO:0008270">
    <property type="term" value="F:zinc ion binding"/>
    <property type="evidence" value="ECO:0007669"/>
    <property type="project" value="UniProtKB-UniRule"/>
</dbReference>
<dbReference type="InterPro" id="IPR012724">
    <property type="entry name" value="DnaJ"/>
</dbReference>
<keyword evidence="4 9" id="KW-0677">Repeat</keyword>
<keyword evidence="8 9" id="KW-0143">Chaperone</keyword>
<evidence type="ECO:0000256" key="4">
    <source>
        <dbReference type="ARBA" id="ARBA00022737"/>
    </source>
</evidence>
<protein>
    <recommendedName>
        <fullName evidence="9">Chaperone protein DnaJ</fullName>
    </recommendedName>
</protein>
<dbReference type="PROSITE" id="PS50076">
    <property type="entry name" value="DNAJ_2"/>
    <property type="match status" value="1"/>
</dbReference>
<keyword evidence="3 9" id="KW-0479">Metal-binding</keyword>
<name>R4Z7M0_9ACTN</name>
<dbReference type="InterPro" id="IPR036869">
    <property type="entry name" value="J_dom_sf"/>
</dbReference>
<comment type="function">
    <text evidence="9">Participates actively in the response to hyperosmotic and heat shock by preventing the aggregation of stress-denatured proteins and by disaggregating proteins, also in an autonomous, DnaK-independent fashion. Unfolded proteins bind initially to DnaJ; upon interaction with the DnaJ-bound protein, DnaK hydrolyzes its bound ATP, resulting in the formation of a stable complex. GrpE releases ADP from DnaK; ATP binding to DnaK triggers the release of the substrate protein, thus completing the reaction cycle. Several rounds of ATP-dependent interactions between DnaJ, DnaK and GrpE are required for fully efficient folding. Also involved, together with DnaK and GrpE, in the DNA replication of plasmids through activation of initiation proteins.</text>
</comment>
<feature type="zinc finger region" description="CR-type" evidence="10">
    <location>
        <begin position="137"/>
        <end position="219"/>
    </location>
</feature>
<keyword evidence="2 9" id="KW-0235">DNA replication</keyword>
<dbReference type="SMART" id="SM00271">
    <property type="entry name" value="DnaJ"/>
    <property type="match status" value="1"/>
</dbReference>
<evidence type="ECO:0000256" key="9">
    <source>
        <dbReference type="HAMAP-Rule" id="MF_01152"/>
    </source>
</evidence>
<keyword evidence="14" id="KW-1185">Reference proteome</keyword>
<keyword evidence="6 9" id="KW-0862">Zinc</keyword>
<keyword evidence="1 9" id="KW-0963">Cytoplasm</keyword>
<comment type="caution">
    <text evidence="9">Lacks conserved residue(s) required for the propagation of feature annotation.</text>
</comment>
<dbReference type="SUPFAM" id="SSF57938">
    <property type="entry name" value="DnaJ/Hsp40 cysteine-rich domain"/>
    <property type="match status" value="1"/>
</dbReference>
<evidence type="ECO:0000256" key="2">
    <source>
        <dbReference type="ARBA" id="ARBA00022705"/>
    </source>
</evidence>
<dbReference type="GO" id="GO:0006260">
    <property type="term" value="P:DNA replication"/>
    <property type="evidence" value="ECO:0007669"/>
    <property type="project" value="UniProtKB-KW"/>
</dbReference>
<dbReference type="SUPFAM" id="SSF49493">
    <property type="entry name" value="HSP40/DnaJ peptide-binding domain"/>
    <property type="match status" value="2"/>
</dbReference>
<feature type="domain" description="CR-type" evidence="12">
    <location>
        <begin position="137"/>
        <end position="219"/>
    </location>
</feature>
<dbReference type="CDD" id="cd10719">
    <property type="entry name" value="DnaJ_zf"/>
    <property type="match status" value="1"/>
</dbReference>
<dbReference type="Gene3D" id="2.60.260.20">
    <property type="entry name" value="Urease metallochaperone UreE, N-terminal domain"/>
    <property type="match status" value="2"/>
</dbReference>
<comment type="domain">
    <text evidence="9">The J domain is necessary and sufficient to stimulate DnaK ATPase activity. Zinc center 1 plays an important role in the autonomous, DnaK-independent chaperone activity of DnaJ. Zinc center 2 is essential for interaction with DnaK and for DnaJ activity.</text>
</comment>
<dbReference type="eggNOG" id="COG0484">
    <property type="taxonomic scope" value="Bacteria"/>
</dbReference>
<dbReference type="EMBL" id="CANL01000078">
    <property type="protein sequence ID" value="CCM65742.1"/>
    <property type="molecule type" value="Genomic_DNA"/>
</dbReference>
<dbReference type="PANTHER" id="PTHR43096">
    <property type="entry name" value="DNAJ HOMOLOG 1, MITOCHONDRIAL-RELATED"/>
    <property type="match status" value="1"/>
</dbReference>
<dbReference type="Proteomes" id="UP000018291">
    <property type="component" value="Unassembled WGS sequence"/>
</dbReference>
<feature type="binding site" evidence="9">
    <location>
        <position position="207"/>
    </location>
    <ligand>
        <name>Zn(2+)</name>
        <dbReference type="ChEBI" id="CHEBI:29105"/>
        <label>1</label>
    </ligand>
</feature>
<evidence type="ECO:0000256" key="6">
    <source>
        <dbReference type="ARBA" id="ARBA00022833"/>
    </source>
</evidence>
<dbReference type="NCBIfam" id="NF008035">
    <property type="entry name" value="PRK10767.1"/>
    <property type="match status" value="1"/>
</dbReference>
<evidence type="ECO:0000256" key="8">
    <source>
        <dbReference type="ARBA" id="ARBA00023186"/>
    </source>
</evidence>
<dbReference type="SUPFAM" id="SSF46565">
    <property type="entry name" value="Chaperone J-domain"/>
    <property type="match status" value="1"/>
</dbReference>
<dbReference type="OrthoDB" id="9779889at2"/>
<evidence type="ECO:0000256" key="7">
    <source>
        <dbReference type="ARBA" id="ARBA00023016"/>
    </source>
</evidence>
<dbReference type="InterPro" id="IPR008971">
    <property type="entry name" value="HSP40/DnaJ_pept-bd"/>
</dbReference>
<evidence type="ECO:0000259" key="12">
    <source>
        <dbReference type="PROSITE" id="PS51188"/>
    </source>
</evidence>
<evidence type="ECO:0000313" key="14">
    <source>
        <dbReference type="Proteomes" id="UP000018291"/>
    </source>
</evidence>
<dbReference type="Pfam" id="PF00226">
    <property type="entry name" value="DnaJ"/>
    <property type="match status" value="1"/>
</dbReference>
<comment type="cofactor">
    <cofactor evidence="9">
        <name>Zn(2+)</name>
        <dbReference type="ChEBI" id="CHEBI:29105"/>
    </cofactor>
    <text evidence="9">Binds 2 Zn(2+) ions per monomer.</text>
</comment>
<evidence type="ECO:0000256" key="3">
    <source>
        <dbReference type="ARBA" id="ARBA00022723"/>
    </source>
</evidence>
<evidence type="ECO:0000256" key="1">
    <source>
        <dbReference type="ARBA" id="ARBA00022490"/>
    </source>
</evidence>
<dbReference type="Gene3D" id="1.10.287.110">
    <property type="entry name" value="DnaJ domain"/>
    <property type="match status" value="1"/>
</dbReference>
<dbReference type="Gene3D" id="6.20.20.10">
    <property type="match status" value="2"/>
</dbReference>
<dbReference type="CDD" id="cd06257">
    <property type="entry name" value="DnaJ"/>
    <property type="match status" value="1"/>
</dbReference>
<evidence type="ECO:0000256" key="5">
    <source>
        <dbReference type="ARBA" id="ARBA00022771"/>
    </source>
</evidence>
<dbReference type="PROSITE" id="PS00636">
    <property type="entry name" value="DNAJ_1"/>
    <property type="match status" value="1"/>
</dbReference>
<dbReference type="GO" id="GO:0031072">
    <property type="term" value="F:heat shock protein binding"/>
    <property type="evidence" value="ECO:0007669"/>
    <property type="project" value="InterPro"/>
</dbReference>
<feature type="domain" description="J" evidence="11">
    <location>
        <begin position="7"/>
        <end position="72"/>
    </location>
</feature>
<proteinExistence type="inferred from homology"/>
<dbReference type="GO" id="GO:0051082">
    <property type="term" value="F:unfolded protein binding"/>
    <property type="evidence" value="ECO:0007669"/>
    <property type="project" value="UniProtKB-UniRule"/>
</dbReference>
<feature type="binding site" evidence="9">
    <location>
        <position position="210"/>
    </location>
    <ligand>
        <name>Zn(2+)</name>
        <dbReference type="ChEBI" id="CHEBI:29105"/>
        <label>1</label>
    </ligand>
</feature>
<dbReference type="HOGENOM" id="CLU_017633_0_7_11"/>
<evidence type="ECO:0000259" key="11">
    <source>
        <dbReference type="PROSITE" id="PS50076"/>
    </source>
</evidence>
<dbReference type="STRING" id="1229780.BN381_80272"/>
<gene>
    <name evidence="9 13" type="primary">dnaJ</name>
    <name evidence="13" type="ORF">BN381_80272</name>
</gene>
<organism evidence="13 14">
    <name type="scientific">Candidatus Neomicrothrix parvicella RN1</name>
    <dbReference type="NCBI Taxonomy" id="1229780"/>
    <lineage>
        <taxon>Bacteria</taxon>
        <taxon>Bacillati</taxon>
        <taxon>Actinomycetota</taxon>
        <taxon>Acidimicrobiia</taxon>
        <taxon>Acidimicrobiales</taxon>
        <taxon>Microthrixaceae</taxon>
        <taxon>Candidatus Neomicrothrix</taxon>
    </lineage>
</organism>
<dbReference type="RefSeq" id="WP_012230754.1">
    <property type="nucleotide sequence ID" value="NZ_HG422565.1"/>
</dbReference>
<feature type="binding site" evidence="9">
    <location>
        <position position="196"/>
    </location>
    <ligand>
        <name>Zn(2+)</name>
        <dbReference type="ChEBI" id="CHEBI:29105"/>
        <label>2</label>
    </ligand>
</feature>
<dbReference type="GO" id="GO:0009408">
    <property type="term" value="P:response to heat"/>
    <property type="evidence" value="ECO:0007669"/>
    <property type="project" value="InterPro"/>
</dbReference>
<comment type="similarity">
    <text evidence="9">Belongs to the DnaJ family.</text>
</comment>
<comment type="subcellular location">
    <subcellularLocation>
        <location evidence="9">Cytoplasm</location>
    </subcellularLocation>
</comment>
<feature type="binding site" evidence="9">
    <location>
        <position position="167"/>
    </location>
    <ligand>
        <name>Zn(2+)</name>
        <dbReference type="ChEBI" id="CHEBI:29105"/>
        <label>2</label>
    </ligand>
</feature>
<dbReference type="CDD" id="cd10747">
    <property type="entry name" value="DnaJ_C"/>
    <property type="match status" value="1"/>
</dbReference>
<evidence type="ECO:0000313" key="13">
    <source>
        <dbReference type="EMBL" id="CCM65742.1"/>
    </source>
</evidence>
<feature type="binding site" evidence="9">
    <location>
        <position position="153"/>
    </location>
    <ligand>
        <name>Zn(2+)</name>
        <dbReference type="ChEBI" id="CHEBI:29105"/>
        <label>1</label>
    </ligand>
</feature>
<comment type="subunit">
    <text evidence="9">Homodimer.</text>
</comment>
<dbReference type="Pfam" id="PF00684">
    <property type="entry name" value="DnaJ_CXXCXGXG"/>
    <property type="match status" value="1"/>
</dbReference>
<dbReference type="Pfam" id="PF01556">
    <property type="entry name" value="DnaJ_C"/>
    <property type="match status" value="1"/>
</dbReference>
<dbReference type="GO" id="GO:0005524">
    <property type="term" value="F:ATP binding"/>
    <property type="evidence" value="ECO:0007669"/>
    <property type="project" value="InterPro"/>
</dbReference>
<keyword evidence="7 9" id="KW-0346">Stress response</keyword>
<dbReference type="InterPro" id="IPR001305">
    <property type="entry name" value="HSP_DnaJ_Cys-rich_dom"/>
</dbReference>
<feature type="binding site" evidence="9">
    <location>
        <position position="150"/>
    </location>
    <ligand>
        <name>Zn(2+)</name>
        <dbReference type="ChEBI" id="CHEBI:29105"/>
        <label>1</label>
    </ligand>
</feature>
<feature type="binding site" evidence="9">
    <location>
        <position position="193"/>
    </location>
    <ligand>
        <name>Zn(2+)</name>
        <dbReference type="ChEBI" id="CHEBI:29105"/>
        <label>2</label>
    </ligand>
</feature>
<dbReference type="GO" id="GO:0005737">
    <property type="term" value="C:cytoplasm"/>
    <property type="evidence" value="ECO:0007669"/>
    <property type="project" value="UniProtKB-SubCell"/>
</dbReference>
<sequence length="382" mass="39576">MAQITEDPYEVLGVHREATHIEIKAAYRKAARDSHPDANPDDPGAEARFKSVAVAYEILSDGQKRENYDRFGSVDGSAGMGDGVGGLGDLFDAFFGGGGGGFGAGFGGGAARGRTGPQRGPDLETTLRLDFEKAVFGGAQDVTVRTAVACDTCEATGAAPGTSPKTCETCGGQGQVQSVRRSILGQMVTASACPTCQGTGELIPSPCSRCDGDGRVVEDATLTVDVPAGVDDGSTLRLTGRGAVGGRGGPAGDLYVHLNVANHAGLVRDGTTLHLEVPVSVAQATLGTQVQIDTLDGPEELIVPAGTQSGWDHRFRGLGVPRLDGRGRDRGRGELVAHVVVETPNDLTDEQEGLLRQFAELRGEAVTPPKTGLGKKLRSAFK</sequence>
<dbReference type="InterPro" id="IPR001623">
    <property type="entry name" value="DnaJ_domain"/>
</dbReference>
<dbReference type="GO" id="GO:0042026">
    <property type="term" value="P:protein refolding"/>
    <property type="evidence" value="ECO:0007669"/>
    <property type="project" value="TreeGrafter"/>
</dbReference>
<dbReference type="PRINTS" id="PR00625">
    <property type="entry name" value="JDOMAIN"/>
</dbReference>
<comment type="caution">
    <text evidence="13">The sequence shown here is derived from an EMBL/GenBank/DDBJ whole genome shotgun (WGS) entry which is preliminary data.</text>
</comment>
<evidence type="ECO:0000256" key="10">
    <source>
        <dbReference type="PROSITE-ProRule" id="PRU00546"/>
    </source>
</evidence>
<feature type="binding site" evidence="9">
    <location>
        <position position="170"/>
    </location>
    <ligand>
        <name>Zn(2+)</name>
        <dbReference type="ChEBI" id="CHEBI:29105"/>
        <label>2</label>
    </ligand>
</feature>
<dbReference type="InterPro" id="IPR018253">
    <property type="entry name" value="DnaJ_domain_CS"/>
</dbReference>
<dbReference type="InterPro" id="IPR002939">
    <property type="entry name" value="DnaJ_C"/>
</dbReference>
<dbReference type="PANTHER" id="PTHR43096:SF48">
    <property type="entry name" value="CHAPERONE PROTEIN DNAJ"/>
    <property type="match status" value="1"/>
</dbReference>